<name>A0ABY5A028_9CAUL</name>
<dbReference type="SUPFAM" id="SSF158682">
    <property type="entry name" value="TerB-like"/>
    <property type="match status" value="1"/>
</dbReference>
<proteinExistence type="predicted"/>
<dbReference type="EMBL" id="CP096040">
    <property type="protein sequence ID" value="USQ98432.1"/>
    <property type="molecule type" value="Genomic_DNA"/>
</dbReference>
<accession>A0ABY5A028</accession>
<protein>
    <submittedName>
        <fullName evidence="1">BRCT domain-containing protein</fullName>
    </submittedName>
</protein>
<dbReference type="Gene3D" id="3.40.50.10190">
    <property type="entry name" value="BRCT domain"/>
    <property type="match status" value="1"/>
</dbReference>
<dbReference type="SUPFAM" id="SSF52113">
    <property type="entry name" value="BRCT domain"/>
    <property type="match status" value="1"/>
</dbReference>
<sequence>MTMDDELLNRLGGDRIASRQIDELIGLARGMAADGDINQAEAEFLQKWLAANVAISQQPLIRTLYERINEALADGVLDDEERASLLETLGSFSNRDFELGEVLKPSTLPLCDPPPTLSFTGKTYCFTGTFIYGQRKACERAVVERGGVSGGLSRKTDVLVIGAYATDSWKHSTFGNKILQASEWREEGRPISIVSEEHWTRHL</sequence>
<organism evidence="1 2">
    <name type="scientific">Caulobacter segnis</name>
    <dbReference type="NCBI Taxonomy" id="88688"/>
    <lineage>
        <taxon>Bacteria</taxon>
        <taxon>Pseudomonadati</taxon>
        <taxon>Pseudomonadota</taxon>
        <taxon>Alphaproteobacteria</taxon>
        <taxon>Caulobacterales</taxon>
        <taxon>Caulobacteraceae</taxon>
        <taxon>Caulobacter</taxon>
    </lineage>
</organism>
<dbReference type="CDD" id="cd17748">
    <property type="entry name" value="BRCT_DNA_ligase_like"/>
    <property type="match status" value="1"/>
</dbReference>
<dbReference type="InterPro" id="IPR029024">
    <property type="entry name" value="TerB-like"/>
</dbReference>
<dbReference type="Proteomes" id="UP001057520">
    <property type="component" value="Chromosome"/>
</dbReference>
<evidence type="ECO:0000313" key="1">
    <source>
        <dbReference type="EMBL" id="USQ98432.1"/>
    </source>
</evidence>
<evidence type="ECO:0000313" key="2">
    <source>
        <dbReference type="Proteomes" id="UP001057520"/>
    </source>
</evidence>
<keyword evidence="2" id="KW-1185">Reference proteome</keyword>
<gene>
    <name evidence="1" type="ORF">MZV50_13170</name>
</gene>
<dbReference type="InterPro" id="IPR036420">
    <property type="entry name" value="BRCT_dom_sf"/>
</dbReference>
<reference evidence="1 2" key="1">
    <citation type="submission" date="2022-04" db="EMBL/GenBank/DDBJ databases">
        <title>Genome sequence of soybean root-associated Caulobacter segnis RL271.</title>
        <authorList>
            <person name="Longley R."/>
            <person name="Bonito G."/>
            <person name="Trigodet F."/>
            <person name="Crosson S."/>
            <person name="Fiebig A."/>
        </authorList>
    </citation>
    <scope>NUCLEOTIDE SEQUENCE [LARGE SCALE GENOMIC DNA]</scope>
    <source>
        <strain evidence="1 2">RL271</strain>
    </source>
</reference>